<evidence type="ECO:0000313" key="3">
    <source>
        <dbReference type="Proteomes" id="UP001500711"/>
    </source>
</evidence>
<reference evidence="3" key="1">
    <citation type="journal article" date="2019" name="Int. J. Syst. Evol. Microbiol.">
        <title>The Global Catalogue of Microorganisms (GCM) 10K type strain sequencing project: providing services to taxonomists for standard genome sequencing and annotation.</title>
        <authorList>
            <consortium name="The Broad Institute Genomics Platform"/>
            <consortium name="The Broad Institute Genome Sequencing Center for Infectious Disease"/>
            <person name="Wu L."/>
            <person name="Ma J."/>
        </authorList>
    </citation>
    <scope>NUCLEOTIDE SEQUENCE [LARGE SCALE GENOMIC DNA]</scope>
    <source>
        <strain evidence="3">JCM 17494</strain>
    </source>
</reference>
<keyword evidence="3" id="KW-1185">Reference proteome</keyword>
<evidence type="ECO:0000256" key="1">
    <source>
        <dbReference type="SAM" id="SignalP"/>
    </source>
</evidence>
<comment type="caution">
    <text evidence="2">The sequence shown here is derived from an EMBL/GenBank/DDBJ whole genome shotgun (WGS) entry which is preliminary data.</text>
</comment>
<dbReference type="Proteomes" id="UP001500711">
    <property type="component" value="Unassembled WGS sequence"/>
</dbReference>
<sequence>MINMFKSFIAVAAACLLQAALTINSLLGNETLAAATAEAQERLGVSIDRPKLK</sequence>
<proteinExistence type="predicted"/>
<feature type="signal peptide" evidence="1">
    <location>
        <begin position="1"/>
        <end position="19"/>
    </location>
</feature>
<protein>
    <submittedName>
        <fullName evidence="2">Uncharacterized protein</fullName>
    </submittedName>
</protein>
<keyword evidence="1" id="KW-0732">Signal</keyword>
<feature type="chain" id="PRO_5047357797" evidence="1">
    <location>
        <begin position="20"/>
        <end position="53"/>
    </location>
</feature>
<dbReference type="EMBL" id="BAABBE010000009">
    <property type="protein sequence ID" value="GAA3645344.1"/>
    <property type="molecule type" value="Genomic_DNA"/>
</dbReference>
<gene>
    <name evidence="2" type="ORF">GCM10022267_35100</name>
</gene>
<name>A0ABP7B0J1_9PSEU</name>
<accession>A0ABP7B0J1</accession>
<evidence type="ECO:0000313" key="2">
    <source>
        <dbReference type="EMBL" id="GAA3645344.1"/>
    </source>
</evidence>
<organism evidence="2 3">
    <name type="scientific">Lentzea roselyniae</name>
    <dbReference type="NCBI Taxonomy" id="531940"/>
    <lineage>
        <taxon>Bacteria</taxon>
        <taxon>Bacillati</taxon>
        <taxon>Actinomycetota</taxon>
        <taxon>Actinomycetes</taxon>
        <taxon>Pseudonocardiales</taxon>
        <taxon>Pseudonocardiaceae</taxon>
        <taxon>Lentzea</taxon>
    </lineage>
</organism>